<evidence type="ECO:0000313" key="1">
    <source>
        <dbReference type="EMBL" id="OGK50885.1"/>
    </source>
</evidence>
<evidence type="ECO:0000313" key="2">
    <source>
        <dbReference type="Proteomes" id="UP000178558"/>
    </source>
</evidence>
<organism evidence="1 2">
    <name type="scientific">Candidatus Roizmanbacteria bacterium RIFCSPLOWO2_01_FULL_40_42</name>
    <dbReference type="NCBI Taxonomy" id="1802066"/>
    <lineage>
        <taxon>Bacteria</taxon>
        <taxon>Candidatus Roizmaniibacteriota</taxon>
    </lineage>
</organism>
<dbReference type="EMBL" id="MGAQ01000010">
    <property type="protein sequence ID" value="OGK50885.1"/>
    <property type="molecule type" value="Genomic_DNA"/>
</dbReference>
<dbReference type="Proteomes" id="UP000178558">
    <property type="component" value="Unassembled WGS sequence"/>
</dbReference>
<dbReference type="AlphaFoldDB" id="A0A1F7J5K0"/>
<protein>
    <recommendedName>
        <fullName evidence="3">UDP-N-acetyl-alpha-D-muramoyl-L-alanyl-L-glutamate epimerase</fullName>
    </recommendedName>
</protein>
<sequence length="464" mass="54585">MSQRGKRPKKLLVDAKITSSGIDIYLNKDRFPIRYPKKIWNAYPKEKKEILKDTLAHSSTFYVPQILGISEISYKTSRPLAESFFYKNGIYDIPYCANVDKKSSTEYLKFFFKTQYLFADDQIKTPKEILFKKEKKKKKKRAVIPFSFGKESILSYSLAKELGLEPILVSIVDPSHKYEYFHKKPLVDAFKKKTGVDVHIIEYNPGWFWEGRYWNIFTELGWGLHVTEYEILTLPFISYFDADYVIVGNEQSCKDTYIDKEGVFIYRAGYDQYKDWTQQQALLCSLLLGRKIEVMSLVEPLYEITETKILHERYPEVGKYQMSCFAVDEDSKNARWCQNCSKCSYFFPLFTAFNIDTKKLGFTENLFDKKHAKLYEVFFTRKKGTASYGSQGELAIAFYLSMKNGKTGYSIDRFKKEMLLKFMKNKKEWDKEFMGIHPTKNIPPAFKNKIIKIYEDELKGLRLR</sequence>
<gene>
    <name evidence="1" type="ORF">A3B50_01235</name>
</gene>
<proteinExistence type="predicted"/>
<reference evidence="1 2" key="1">
    <citation type="journal article" date="2016" name="Nat. Commun.">
        <title>Thousands of microbial genomes shed light on interconnected biogeochemical processes in an aquifer system.</title>
        <authorList>
            <person name="Anantharaman K."/>
            <person name="Brown C.T."/>
            <person name="Hug L.A."/>
            <person name="Sharon I."/>
            <person name="Castelle C.J."/>
            <person name="Probst A.J."/>
            <person name="Thomas B.C."/>
            <person name="Singh A."/>
            <person name="Wilkins M.J."/>
            <person name="Karaoz U."/>
            <person name="Brodie E.L."/>
            <person name="Williams K.H."/>
            <person name="Hubbard S.S."/>
            <person name="Banfield J.F."/>
        </authorList>
    </citation>
    <scope>NUCLEOTIDE SEQUENCE [LARGE SCALE GENOMIC DNA]</scope>
</reference>
<comment type="caution">
    <text evidence="1">The sequence shown here is derived from an EMBL/GenBank/DDBJ whole genome shotgun (WGS) entry which is preliminary data.</text>
</comment>
<evidence type="ECO:0008006" key="3">
    <source>
        <dbReference type="Google" id="ProtNLM"/>
    </source>
</evidence>
<name>A0A1F7J5K0_9BACT</name>
<accession>A0A1F7J5K0</accession>
<dbReference type="SUPFAM" id="SSF52402">
    <property type="entry name" value="Adenine nucleotide alpha hydrolases-like"/>
    <property type="match status" value="1"/>
</dbReference>